<dbReference type="Proteomes" id="UP000709437">
    <property type="component" value="Unassembled WGS sequence"/>
</dbReference>
<evidence type="ECO:0000313" key="1">
    <source>
        <dbReference type="EMBL" id="MBT1543203.1"/>
    </source>
</evidence>
<gene>
    <name evidence="1" type="ORF">KK103_15680</name>
</gene>
<sequence>MPTHDDAAPQLPDGLLDELNQHARVLSTYDQAQDVALDLHEKPFSPETRSRALRYLQSPEYQRAVRTSQYLKARSA</sequence>
<organism evidence="1 2">
    <name type="scientific">Curtobacterium flaccumfaciens pv. flaccumfaciens</name>
    <dbReference type="NCBI Taxonomy" id="138532"/>
    <lineage>
        <taxon>Bacteria</taxon>
        <taxon>Bacillati</taxon>
        <taxon>Actinomycetota</taxon>
        <taxon>Actinomycetes</taxon>
        <taxon>Micrococcales</taxon>
        <taxon>Microbacteriaceae</taxon>
        <taxon>Curtobacterium</taxon>
    </lineage>
</organism>
<reference evidence="1" key="1">
    <citation type="submission" date="2021-05" db="EMBL/GenBank/DDBJ databases">
        <title>Whole genome sequence of Curtobacterium flaccumfaciens pv. flaccumfaciens strain CFBP 3417.</title>
        <authorList>
            <person name="Osdaghi E."/>
            <person name="Taghouti G."/>
            <person name="Portier P."/>
            <person name="Fazliarab A."/>
            <person name="Taghavi S.M."/>
            <person name="Briand M."/>
            <person name="Le-Saux M."/>
            <person name="Jacques M.-A."/>
        </authorList>
    </citation>
    <scope>NUCLEOTIDE SEQUENCE</scope>
    <source>
        <strain evidence="1">CFBP 3417</strain>
    </source>
</reference>
<accession>A0A5P8YUC4</accession>
<proteinExistence type="predicted"/>
<dbReference type="RefSeq" id="WP_128781737.1">
    <property type="nucleotide sequence ID" value="NZ_CP041260.1"/>
</dbReference>
<name>A0A5P8YUC4_9MICO</name>
<protein>
    <submittedName>
        <fullName evidence="1">Uncharacterized protein</fullName>
    </submittedName>
</protein>
<evidence type="ECO:0000313" key="2">
    <source>
        <dbReference type="Proteomes" id="UP000709437"/>
    </source>
</evidence>
<comment type="caution">
    <text evidence="1">The sequence shown here is derived from an EMBL/GenBank/DDBJ whole genome shotgun (WGS) entry which is preliminary data.</text>
</comment>
<dbReference type="AlphaFoldDB" id="A0A5P8YUC4"/>
<dbReference type="EMBL" id="JAHEWX010000025">
    <property type="protein sequence ID" value="MBT1543203.1"/>
    <property type="molecule type" value="Genomic_DNA"/>
</dbReference>